<sequence length="1613" mass="173065">MDCRSIQADEIEALQAIFDVPTTLDADDVVTLEFHAMATFTFTRSRSYPIDKLCPTVRIPFLHAKYAVLAQELAALMTAAGSDAVVHGQVCLFEMVDAGLAYLKAAGSNTKNRPPPSLLRRNSGHKPPPTKAAKAKKNDAPPPTEKKSMRTATDVIHRIMWDDSINQSEVVVGYLDRFVGIMERNFTSFNWGDIATLSHAETAIPQHRIQYFSWRGDIIWDKRCRMDRVFGSSGHDVVDFAAAPAHPEPIAIAAAPSAPALPVPTFHSNKDRPNAFLSIRITDAGVVELCRQVQTAVITADSRLAASAIPAVRFHCTLVLMRLLSLRDLWVVERVLAECQGLLHATFPAGAGLRIAGVGAFGNRLVYADVAPHAGLAALVAALKSRLAAAGILLVGNRDPYVPHVTLCKLSRELSRTVATIDKGSFAAFATVPFGEQPVAGMELCAMGAQLPTADGFYQRFVATVPNALPPVLPALPWDVPVTKQHVFVLRGVPGSGKSSLARHLRGRCDAQGLSVRVCSADAFFEQGDGGYIYDRSRLAEAHAFCHAAVLAAVAANVDVVVVDNTNLQARHVHAYLDALNGSGYRVSVVAIETSDIPACIRRSCHAVPLDKYADGPEPLTGFHVHTTVLPAIFPAAAGAMSSVCASNVRYAAIFLDPPSRQRLLATIAPVHAKVHADHVTLAYAPTPETLAALHLGTTVKVLVTGDVANGETQAVTVVVPSVGLIGAAPHPHITISVAPGGAAKHSATLLASTPATRWQMPLALSGVVGMAPVAGGAPLTTFGACVNALLPAPVAASLSASAVHVFDFDLTLVRAPLRHHGEAALTPAEVAAIGPDWYKSPLSLHPRQKLVPLPALARLKEVAGATDAVAIVLTARHEPLREAVLRVLAGFGATPDAAILKPAGGHRDLRDRDPAEQVALRAEENAAFKLRAIESLVAPAHVSSLTVYEDDDAILERMLAWATRFSAARPGLDIRIIDAKRLPTARSVRNLLANLGCVPSEGFVERTQWVLAELQRVAGARRVIPFGSYALGRRGDVDVCLVLAGGETARAAVARIATALRTNGVADAYASGSSRCPLLKVRWPFPQHAPVELDVVFLQEAAFAAFSPATHLDSRSVDPNVRSLMGLQLLEEVKALVAGSPVPSETFARLVDVVLLVLQAQGVHGTAANGLPSFKLTRLAAQYVATLPAPVPLKELVSGFFHKAAMISDVEWTTVHLDGVFVAPHALRCAQQAFLAAKHLCEDPSFPSSGTLSRLLQPRDPSASTSVSLRTTYKPQATETTWTLTQQFKWKLAKTLRDLVNTGNDVDPMAPRPGMARTFGVLGDIATTTAQLEVFAVAISSESSGMIHVEVVIANERVIEVATSADYNTTDVTTEGVAPEGVAMSGVLAKFPRTKHLLPSAGVTRDDLVMDPHDARAFIGVPVTIQEKVDGANLGLFLTDDYQVVAQNRSHFCNAATAPQFKGLDVWIQVHQFELIDLLSPPGRYVLYGEWLFAKHSLHYTKLPSYFLAFDLLDRSTETFWAAAKLQRALKDTSIHLVPTIATTTIGDVDEYRTLLETPSQFYDGPVEGFVVRKETAESLVARAKLVRDDFIQEIQEHWAKKGIVKNQLAFF</sequence>
<dbReference type="Pfam" id="PF10469">
    <property type="entry name" value="AKAP7_NLS"/>
    <property type="match status" value="1"/>
</dbReference>
<keyword evidence="6" id="KW-1185">Reference proteome</keyword>
<dbReference type="Pfam" id="PF13671">
    <property type="entry name" value="AAA_33"/>
    <property type="match status" value="1"/>
</dbReference>
<evidence type="ECO:0000259" key="2">
    <source>
        <dbReference type="Pfam" id="PF04457"/>
    </source>
</evidence>
<dbReference type="InterPro" id="IPR043519">
    <property type="entry name" value="NT_sf"/>
</dbReference>
<dbReference type="OrthoDB" id="432447at2759"/>
<reference evidence="5 6" key="1">
    <citation type="journal article" date="2014" name="Genome Biol. Evol.">
        <title>The secreted proteins of Achlya hypogyna and Thraustotheca clavata identify the ancestral oomycete secretome and reveal gene acquisitions by horizontal gene transfer.</title>
        <authorList>
            <person name="Misner I."/>
            <person name="Blouin N."/>
            <person name="Leonard G."/>
            <person name="Richards T.A."/>
            <person name="Lane C.E."/>
        </authorList>
    </citation>
    <scope>NUCLEOTIDE SEQUENCE [LARGE SCALE GENOMIC DNA]</scope>
    <source>
        <strain evidence="5 6">ATCC 48635</strain>
    </source>
</reference>
<feature type="region of interest" description="Disordered" evidence="1">
    <location>
        <begin position="1250"/>
        <end position="1269"/>
    </location>
</feature>
<dbReference type="EMBL" id="JNBR01001420">
    <property type="protein sequence ID" value="OQR87908.1"/>
    <property type="molecule type" value="Genomic_DNA"/>
</dbReference>
<accession>A0A1V9YQ71</accession>
<protein>
    <recommendedName>
        <fullName evidence="7">RNA ligase domain-containing protein</fullName>
    </recommendedName>
</protein>
<dbReference type="PANTHER" id="PTHR43883:SF1">
    <property type="entry name" value="GLUCONOKINASE"/>
    <property type="match status" value="1"/>
</dbReference>
<dbReference type="InterPro" id="IPR040459">
    <property type="entry name" value="MJ1316"/>
</dbReference>
<feature type="region of interest" description="Disordered" evidence="1">
    <location>
        <begin position="107"/>
        <end position="151"/>
    </location>
</feature>
<feature type="domain" description="A-kinase anchor protein 7-like phosphoesterase" evidence="4">
    <location>
        <begin position="273"/>
        <end position="459"/>
    </location>
</feature>
<dbReference type="SUPFAM" id="SSF81301">
    <property type="entry name" value="Nucleotidyltransferase"/>
    <property type="match status" value="1"/>
</dbReference>
<dbReference type="SUPFAM" id="SSF55144">
    <property type="entry name" value="LigT-like"/>
    <property type="match status" value="1"/>
</dbReference>
<dbReference type="InterPro" id="IPR027417">
    <property type="entry name" value="P-loop_NTPase"/>
</dbReference>
<gene>
    <name evidence="5" type="ORF">ACHHYP_07963</name>
</gene>
<dbReference type="Gene3D" id="3.30.470.30">
    <property type="entry name" value="DNA ligase/mRNA capping enzyme"/>
    <property type="match status" value="1"/>
</dbReference>
<dbReference type="Gene3D" id="3.40.50.300">
    <property type="entry name" value="P-loop containing nucleotide triphosphate hydrolases"/>
    <property type="match status" value="1"/>
</dbReference>
<evidence type="ECO:0000313" key="5">
    <source>
        <dbReference type="EMBL" id="OQR87908.1"/>
    </source>
</evidence>
<feature type="compositionally biased region" description="Basic and acidic residues" evidence="1">
    <location>
        <begin position="136"/>
        <end position="148"/>
    </location>
</feature>
<dbReference type="SUPFAM" id="SSF56091">
    <property type="entry name" value="DNA ligase/mRNA capping enzyme, catalytic domain"/>
    <property type="match status" value="1"/>
</dbReference>
<organism evidence="5 6">
    <name type="scientific">Achlya hypogyna</name>
    <name type="common">Oomycete</name>
    <name type="synonym">Protoachlya hypogyna</name>
    <dbReference type="NCBI Taxonomy" id="1202772"/>
    <lineage>
        <taxon>Eukaryota</taxon>
        <taxon>Sar</taxon>
        <taxon>Stramenopiles</taxon>
        <taxon>Oomycota</taxon>
        <taxon>Saprolegniomycetes</taxon>
        <taxon>Saprolegniales</taxon>
        <taxon>Achlyaceae</taxon>
        <taxon>Achlya</taxon>
    </lineage>
</organism>
<dbReference type="Pfam" id="PF04457">
    <property type="entry name" value="MJ1316"/>
    <property type="match status" value="1"/>
</dbReference>
<dbReference type="InterPro" id="IPR021122">
    <property type="entry name" value="RNA_ligase_dom_REL/Rnl2"/>
</dbReference>
<evidence type="ECO:0000259" key="3">
    <source>
        <dbReference type="Pfam" id="PF09414"/>
    </source>
</evidence>
<evidence type="ECO:0000313" key="6">
    <source>
        <dbReference type="Proteomes" id="UP000243579"/>
    </source>
</evidence>
<dbReference type="InterPro" id="IPR019510">
    <property type="entry name" value="AKAP7-like_phosphoesterase"/>
</dbReference>
<evidence type="ECO:0000259" key="4">
    <source>
        <dbReference type="Pfam" id="PF10469"/>
    </source>
</evidence>
<dbReference type="InterPro" id="IPR052732">
    <property type="entry name" value="Cell-binding_unc_protein"/>
</dbReference>
<comment type="caution">
    <text evidence="5">The sequence shown here is derived from an EMBL/GenBank/DDBJ whole genome shotgun (WGS) entry which is preliminary data.</text>
</comment>
<dbReference type="Gene3D" id="3.90.1140.10">
    <property type="entry name" value="Cyclic phosphodiesterase"/>
    <property type="match status" value="1"/>
</dbReference>
<name>A0A1V9YQ71_ACHHY</name>
<feature type="domain" description="RNA ligase" evidence="3">
    <location>
        <begin position="1423"/>
        <end position="1588"/>
    </location>
</feature>
<dbReference type="Proteomes" id="UP000243579">
    <property type="component" value="Unassembled WGS sequence"/>
</dbReference>
<dbReference type="InterPro" id="IPR009097">
    <property type="entry name" value="Cyclic_Pdiesterase"/>
</dbReference>
<evidence type="ECO:0000256" key="1">
    <source>
        <dbReference type="SAM" id="MobiDB-lite"/>
    </source>
</evidence>
<dbReference type="SUPFAM" id="SSF52540">
    <property type="entry name" value="P-loop containing nucleoside triphosphate hydrolases"/>
    <property type="match status" value="1"/>
</dbReference>
<dbReference type="Pfam" id="PF09414">
    <property type="entry name" value="RNA_ligase"/>
    <property type="match status" value="1"/>
</dbReference>
<dbReference type="PANTHER" id="PTHR43883">
    <property type="entry name" value="SLR0207 PROTEIN"/>
    <property type="match status" value="1"/>
</dbReference>
<feature type="domain" description="MJ1316 RNA cyclic group end recognition" evidence="2">
    <location>
        <begin position="149"/>
        <end position="222"/>
    </location>
</feature>
<proteinExistence type="predicted"/>
<evidence type="ECO:0008006" key="7">
    <source>
        <dbReference type="Google" id="ProtNLM"/>
    </source>
</evidence>